<feature type="domain" description="DUF7729" evidence="1">
    <location>
        <begin position="6"/>
        <end position="108"/>
    </location>
</feature>
<dbReference type="PANTHER" id="PTHR39460:SF1">
    <property type="entry name" value="C6 TRANSCRIPTION FACTOR"/>
    <property type="match status" value="1"/>
</dbReference>
<reference evidence="2 3" key="1">
    <citation type="submission" date="2024-02" db="EMBL/GenBank/DDBJ databases">
        <title>Discinaceae phylogenomics.</title>
        <authorList>
            <person name="Dirks A.C."/>
            <person name="James T.Y."/>
        </authorList>
    </citation>
    <scope>NUCLEOTIDE SEQUENCE [LARGE SCALE GENOMIC DNA]</scope>
    <source>
        <strain evidence="2 3">ACD0624</strain>
    </source>
</reference>
<proteinExistence type="predicted"/>
<keyword evidence="3" id="KW-1185">Reference proteome</keyword>
<dbReference type="EMBL" id="JBBBZM010000014">
    <property type="protein sequence ID" value="KAL0639124.1"/>
    <property type="molecule type" value="Genomic_DNA"/>
</dbReference>
<evidence type="ECO:0000313" key="2">
    <source>
        <dbReference type="EMBL" id="KAL0639124.1"/>
    </source>
</evidence>
<name>A0ABR3GT51_9PEZI</name>
<accession>A0ABR3GT51</accession>
<gene>
    <name evidence="2" type="ORF">Q9L58_001809</name>
</gene>
<dbReference type="InterPro" id="IPR056146">
    <property type="entry name" value="DUF7729"/>
</dbReference>
<evidence type="ECO:0000259" key="1">
    <source>
        <dbReference type="Pfam" id="PF24855"/>
    </source>
</evidence>
<dbReference type="Proteomes" id="UP001447188">
    <property type="component" value="Unassembled WGS sequence"/>
</dbReference>
<dbReference type="PANTHER" id="PTHR39460">
    <property type="entry name" value="EXPRESSED PROTEIN"/>
    <property type="match status" value="1"/>
</dbReference>
<sequence length="112" mass="12195">MDGAFPTTQIIDKTCNVDIDKCQGIMDKLGRQITSEENCGLDFRLGNPIVNQAYAAFIAYKPIYTASCLKSDSGSYCYVDAMTNTSSPSDSYPYYIPLGRNLPGGSRLTGID</sequence>
<protein>
    <recommendedName>
        <fullName evidence="1">DUF7729 domain-containing protein</fullName>
    </recommendedName>
</protein>
<organism evidence="2 3">
    <name type="scientific">Discina gigas</name>
    <dbReference type="NCBI Taxonomy" id="1032678"/>
    <lineage>
        <taxon>Eukaryota</taxon>
        <taxon>Fungi</taxon>
        <taxon>Dikarya</taxon>
        <taxon>Ascomycota</taxon>
        <taxon>Pezizomycotina</taxon>
        <taxon>Pezizomycetes</taxon>
        <taxon>Pezizales</taxon>
        <taxon>Discinaceae</taxon>
        <taxon>Discina</taxon>
    </lineage>
</organism>
<evidence type="ECO:0000313" key="3">
    <source>
        <dbReference type="Proteomes" id="UP001447188"/>
    </source>
</evidence>
<comment type="caution">
    <text evidence="2">The sequence shown here is derived from an EMBL/GenBank/DDBJ whole genome shotgun (WGS) entry which is preliminary data.</text>
</comment>
<dbReference type="Pfam" id="PF24855">
    <property type="entry name" value="DUF7729"/>
    <property type="match status" value="1"/>
</dbReference>